<feature type="compositionally biased region" description="Gly residues" evidence="1">
    <location>
        <begin position="254"/>
        <end position="264"/>
    </location>
</feature>
<dbReference type="GO" id="GO:0016740">
    <property type="term" value="F:transferase activity"/>
    <property type="evidence" value="ECO:0007669"/>
    <property type="project" value="UniProtKB-KW"/>
</dbReference>
<proteinExistence type="predicted"/>
<evidence type="ECO:0000313" key="2">
    <source>
        <dbReference type="EMBL" id="VWO95578.1"/>
    </source>
</evidence>
<feature type="compositionally biased region" description="Polar residues" evidence="1">
    <location>
        <begin position="160"/>
        <end position="178"/>
    </location>
</feature>
<organism evidence="2">
    <name type="scientific">Ganoderma boninense</name>
    <dbReference type="NCBI Taxonomy" id="34458"/>
    <lineage>
        <taxon>Eukaryota</taxon>
        <taxon>Fungi</taxon>
        <taxon>Dikarya</taxon>
        <taxon>Basidiomycota</taxon>
        <taxon>Agaricomycotina</taxon>
        <taxon>Agaricomycetes</taxon>
        <taxon>Polyporales</taxon>
        <taxon>Polyporaceae</taxon>
        <taxon>Ganoderma</taxon>
    </lineage>
</organism>
<sequence length="330" mass="35668">MGPRRPDKRNAAYESIFGRPSAQHHSLHPGDPGQFPPPPAQYQQQQFPPQQQPPAQQYPYYPQYPSQPDRRTSTSSYRPYQQQAPPNAFNQPYYPNSTPPPPTSVSPSLGYQPQAYGRQQYGYAASLAPPSVTSRARSIGSSPGVIAPLPEETPDPSLDALTQTGLTPAQAYQAQVYRSSGPMGQQQSWPQQQRDQSPAPASTSASPTLAKASPRGPRPQSVQTMPAVPEKFPELRISMHLEGEDGRLGLDFSSGGGYGNGSGSHAGAEATPPSGPATEDDFSELPYSLPNRNSTPNSTSPPAHPMAPQHPPAHIPFKWTPLWLPRKPQG</sequence>
<feature type="compositionally biased region" description="Basic and acidic residues" evidence="1">
    <location>
        <begin position="1"/>
        <end position="11"/>
    </location>
</feature>
<feature type="compositionally biased region" description="Low complexity" evidence="1">
    <location>
        <begin position="79"/>
        <end position="96"/>
    </location>
</feature>
<gene>
    <name evidence="2" type="primary">D3QJB2</name>
</gene>
<feature type="region of interest" description="Disordered" evidence="1">
    <location>
        <begin position="1"/>
        <end position="114"/>
    </location>
</feature>
<feature type="region of interest" description="Disordered" evidence="1">
    <location>
        <begin position="129"/>
        <end position="330"/>
    </location>
</feature>
<evidence type="ECO:0000256" key="1">
    <source>
        <dbReference type="SAM" id="MobiDB-lite"/>
    </source>
</evidence>
<feature type="compositionally biased region" description="Polar residues" evidence="1">
    <location>
        <begin position="290"/>
        <end position="300"/>
    </location>
</feature>
<accession>A0A5K1JU87</accession>
<feature type="compositionally biased region" description="Pro residues" evidence="1">
    <location>
        <begin position="302"/>
        <end position="314"/>
    </location>
</feature>
<dbReference type="EMBL" id="LR724954">
    <property type="protein sequence ID" value="VWO95578.1"/>
    <property type="molecule type" value="Genomic_DNA"/>
</dbReference>
<feature type="compositionally biased region" description="Basic and acidic residues" evidence="1">
    <location>
        <begin position="231"/>
        <end position="248"/>
    </location>
</feature>
<keyword evidence="2" id="KW-0808">Transferase</keyword>
<protein>
    <submittedName>
        <fullName evidence="2">Galactoside O-acetyltransferase LacA</fullName>
    </submittedName>
</protein>
<dbReference type="AlphaFoldDB" id="A0A5K1JU87"/>
<feature type="compositionally biased region" description="Low complexity" evidence="1">
    <location>
        <begin position="179"/>
        <end position="214"/>
    </location>
</feature>
<name>A0A5K1JU87_9APHY</name>
<reference evidence="2" key="1">
    <citation type="submission" date="2019-10" db="EMBL/GenBank/DDBJ databases">
        <authorList>
            <person name="Nor Muhammad N."/>
        </authorList>
    </citation>
    <scope>NUCLEOTIDE SEQUENCE</scope>
</reference>
<feature type="compositionally biased region" description="Low complexity" evidence="1">
    <location>
        <begin position="41"/>
        <end position="67"/>
    </location>
</feature>
<feature type="compositionally biased region" description="Polar residues" evidence="1">
    <location>
        <begin position="131"/>
        <end position="141"/>
    </location>
</feature>